<comment type="similarity">
    <text evidence="2">Belongs to the cytochrome P450 family.</text>
</comment>
<evidence type="ECO:0000256" key="7">
    <source>
        <dbReference type="ARBA" id="ARBA00023033"/>
    </source>
</evidence>
<dbReference type="InterPro" id="IPR036396">
    <property type="entry name" value="Cyt_P450_sf"/>
</dbReference>
<proteinExistence type="inferred from homology"/>
<reference evidence="8" key="1">
    <citation type="submission" date="2014-07" db="EMBL/GenBank/DDBJ databases">
        <title>Identification of a novel salt tolerance gene in wild soybean by whole-genome sequencing.</title>
        <authorList>
            <person name="Lam H.-M."/>
            <person name="Qi X."/>
            <person name="Li M.-W."/>
            <person name="Liu X."/>
            <person name="Xie M."/>
            <person name="Ni M."/>
            <person name="Xu X."/>
        </authorList>
    </citation>
    <scope>NUCLEOTIDE SEQUENCE [LARGE SCALE GENOMIC DNA]</scope>
    <source>
        <tissue evidence="8">Root</tissue>
    </source>
</reference>
<keyword evidence="4" id="KW-0479">Metal-binding</keyword>
<evidence type="ECO:0000256" key="4">
    <source>
        <dbReference type="ARBA" id="ARBA00022723"/>
    </source>
</evidence>
<protein>
    <submittedName>
        <fullName evidence="8">Cytochrome P450 86A2</fullName>
        <ecNumber evidence="8">1.14.-.-</ecNumber>
    </submittedName>
</protein>
<evidence type="ECO:0000256" key="1">
    <source>
        <dbReference type="ARBA" id="ARBA00001971"/>
    </source>
</evidence>
<keyword evidence="6" id="KW-0408">Iron</keyword>
<gene>
    <name evidence="8" type="ORF">glysoja_042666</name>
</gene>
<dbReference type="EMBL" id="KN650295">
    <property type="protein sequence ID" value="KHN32239.1"/>
    <property type="molecule type" value="Genomic_DNA"/>
</dbReference>
<dbReference type="Proteomes" id="UP000053555">
    <property type="component" value="Unassembled WGS sequence"/>
</dbReference>
<dbReference type="GO" id="GO:0016705">
    <property type="term" value="F:oxidoreductase activity, acting on paired donors, with incorporation or reduction of molecular oxygen"/>
    <property type="evidence" value="ECO:0007669"/>
    <property type="project" value="InterPro"/>
</dbReference>
<sequence length="107" mass="12336">MLKTNFKNFPKEKNFSTILRDFLGKGIFNVHVDTWRFQKKMASLHLNNHSLVTSLAVKIINSKIKNMLTRFYRKTTPSASCWTCKTCFRDSLLTTSTDSPSGWTLTV</sequence>
<dbReference type="EC" id="1.14.-.-" evidence="8"/>
<keyword evidence="3" id="KW-0349">Heme</keyword>
<dbReference type="PANTHER" id="PTHR24296">
    <property type="entry name" value="CYTOCHROME P450"/>
    <property type="match status" value="1"/>
</dbReference>
<dbReference type="Gene3D" id="1.10.630.10">
    <property type="entry name" value="Cytochrome P450"/>
    <property type="match status" value="1"/>
</dbReference>
<dbReference type="GO" id="GO:0020037">
    <property type="term" value="F:heme binding"/>
    <property type="evidence" value="ECO:0007669"/>
    <property type="project" value="InterPro"/>
</dbReference>
<keyword evidence="5 8" id="KW-0560">Oxidoreductase</keyword>
<comment type="cofactor">
    <cofactor evidence="1">
        <name>heme</name>
        <dbReference type="ChEBI" id="CHEBI:30413"/>
    </cofactor>
</comment>
<dbReference type="AlphaFoldDB" id="A0A0B2RIW6"/>
<dbReference type="GO" id="GO:0004497">
    <property type="term" value="F:monooxygenase activity"/>
    <property type="evidence" value="ECO:0007669"/>
    <property type="project" value="UniProtKB-KW"/>
</dbReference>
<evidence type="ECO:0000256" key="2">
    <source>
        <dbReference type="ARBA" id="ARBA00010617"/>
    </source>
</evidence>
<evidence type="ECO:0000256" key="6">
    <source>
        <dbReference type="ARBA" id="ARBA00023004"/>
    </source>
</evidence>
<organism evidence="8">
    <name type="scientific">Glycine soja</name>
    <name type="common">Wild soybean</name>
    <dbReference type="NCBI Taxonomy" id="3848"/>
    <lineage>
        <taxon>Eukaryota</taxon>
        <taxon>Viridiplantae</taxon>
        <taxon>Streptophyta</taxon>
        <taxon>Embryophyta</taxon>
        <taxon>Tracheophyta</taxon>
        <taxon>Spermatophyta</taxon>
        <taxon>Magnoliopsida</taxon>
        <taxon>eudicotyledons</taxon>
        <taxon>Gunneridae</taxon>
        <taxon>Pentapetalae</taxon>
        <taxon>rosids</taxon>
        <taxon>fabids</taxon>
        <taxon>Fabales</taxon>
        <taxon>Fabaceae</taxon>
        <taxon>Papilionoideae</taxon>
        <taxon>50 kb inversion clade</taxon>
        <taxon>NPAAA clade</taxon>
        <taxon>indigoferoid/millettioid clade</taxon>
        <taxon>Phaseoleae</taxon>
        <taxon>Glycine</taxon>
        <taxon>Glycine subgen. Soja</taxon>
    </lineage>
</organism>
<accession>A0A0B2RIW6</accession>
<evidence type="ECO:0000313" key="8">
    <source>
        <dbReference type="EMBL" id="KHN32239.1"/>
    </source>
</evidence>
<dbReference type="SUPFAM" id="SSF48264">
    <property type="entry name" value="Cytochrome P450"/>
    <property type="match status" value="1"/>
</dbReference>
<name>A0A0B2RIW6_GLYSO</name>
<dbReference type="GO" id="GO:0005506">
    <property type="term" value="F:iron ion binding"/>
    <property type="evidence" value="ECO:0007669"/>
    <property type="project" value="InterPro"/>
</dbReference>
<evidence type="ECO:0000256" key="5">
    <source>
        <dbReference type="ARBA" id="ARBA00023002"/>
    </source>
</evidence>
<evidence type="ECO:0000256" key="3">
    <source>
        <dbReference type="ARBA" id="ARBA00022617"/>
    </source>
</evidence>
<keyword evidence="7" id="KW-0503">Monooxygenase</keyword>